<dbReference type="GO" id="GO:0005506">
    <property type="term" value="F:iron ion binding"/>
    <property type="evidence" value="ECO:0007669"/>
    <property type="project" value="InterPro"/>
</dbReference>
<name>A0A834YVY5_TETSI</name>
<evidence type="ECO:0008006" key="5">
    <source>
        <dbReference type="Google" id="ProtNLM"/>
    </source>
</evidence>
<dbReference type="PRINTS" id="PR00463">
    <property type="entry name" value="EP450I"/>
</dbReference>
<dbReference type="Gene3D" id="1.10.630.10">
    <property type="entry name" value="Cytochrome P450"/>
    <property type="match status" value="1"/>
</dbReference>
<dbReference type="PANTHER" id="PTHR47950:SF13">
    <property type="entry name" value="CYTOCHROME P450, FAMILY 76, SUBFAMILY G, POLYPEPTIDE 1"/>
    <property type="match status" value="1"/>
</dbReference>
<evidence type="ECO:0000313" key="3">
    <source>
        <dbReference type="EMBL" id="KAF8395330.1"/>
    </source>
</evidence>
<keyword evidence="4" id="KW-1185">Reference proteome</keyword>
<dbReference type="Proteomes" id="UP000655225">
    <property type="component" value="Unassembled WGS sequence"/>
</dbReference>
<organism evidence="3 4">
    <name type="scientific">Tetracentron sinense</name>
    <name type="common">Spur-leaf</name>
    <dbReference type="NCBI Taxonomy" id="13715"/>
    <lineage>
        <taxon>Eukaryota</taxon>
        <taxon>Viridiplantae</taxon>
        <taxon>Streptophyta</taxon>
        <taxon>Embryophyta</taxon>
        <taxon>Tracheophyta</taxon>
        <taxon>Spermatophyta</taxon>
        <taxon>Magnoliopsida</taxon>
        <taxon>Trochodendrales</taxon>
        <taxon>Trochodendraceae</taxon>
        <taxon>Tetracentron</taxon>
    </lineage>
</organism>
<evidence type="ECO:0000256" key="1">
    <source>
        <dbReference type="ARBA" id="ARBA00010617"/>
    </source>
</evidence>
<dbReference type="InterPro" id="IPR002401">
    <property type="entry name" value="Cyt_P450_E_grp-I"/>
</dbReference>
<dbReference type="Pfam" id="PF00067">
    <property type="entry name" value="p450"/>
    <property type="match status" value="1"/>
</dbReference>
<dbReference type="InterPro" id="IPR001128">
    <property type="entry name" value="Cyt_P450"/>
</dbReference>
<dbReference type="OMA" id="AQSAMEM"/>
<protein>
    <recommendedName>
        <fullName evidence="5">Cytochrome P450</fullName>
    </recommendedName>
</protein>
<gene>
    <name evidence="3" type="ORF">HHK36_019274</name>
</gene>
<feature type="signal peptide" evidence="2">
    <location>
        <begin position="1"/>
        <end position="20"/>
    </location>
</feature>
<keyword evidence="2" id="KW-0732">Signal</keyword>
<dbReference type="PANTHER" id="PTHR47950">
    <property type="entry name" value="CYTOCHROME P450, FAMILY 76, SUBFAMILY C, POLYPEPTIDE 5-RELATED"/>
    <property type="match status" value="1"/>
</dbReference>
<accession>A0A834YVY5</accession>
<proteinExistence type="inferred from homology"/>
<dbReference type="EMBL" id="JABCRI010000013">
    <property type="protein sequence ID" value="KAF8395330.1"/>
    <property type="molecule type" value="Genomic_DNA"/>
</dbReference>
<dbReference type="AlphaFoldDB" id="A0A834YVY5"/>
<dbReference type="GO" id="GO:0016705">
    <property type="term" value="F:oxidoreductase activity, acting on paired donors, with incorporation or reduction of molecular oxygen"/>
    <property type="evidence" value="ECO:0007669"/>
    <property type="project" value="InterPro"/>
</dbReference>
<dbReference type="GO" id="GO:0020037">
    <property type="term" value="F:heme binding"/>
    <property type="evidence" value="ECO:0007669"/>
    <property type="project" value="InterPro"/>
</dbReference>
<dbReference type="GO" id="GO:0004497">
    <property type="term" value="F:monooxygenase activity"/>
    <property type="evidence" value="ECO:0007669"/>
    <property type="project" value="InterPro"/>
</dbReference>
<feature type="chain" id="PRO_5032920089" description="Cytochrome P450" evidence="2">
    <location>
        <begin position="21"/>
        <end position="346"/>
    </location>
</feature>
<comment type="caution">
    <text evidence="3">The sequence shown here is derived from an EMBL/GenBank/DDBJ whole genome shotgun (WGS) entry which is preliminary data.</text>
</comment>
<reference evidence="3 4" key="1">
    <citation type="submission" date="2020-04" db="EMBL/GenBank/DDBJ databases">
        <title>Plant Genome Project.</title>
        <authorList>
            <person name="Zhang R.-G."/>
        </authorList>
    </citation>
    <scope>NUCLEOTIDE SEQUENCE [LARGE SCALE GENOMIC DNA]</scope>
    <source>
        <strain evidence="3">YNK0</strain>
        <tissue evidence="3">Leaf</tissue>
    </source>
</reference>
<dbReference type="SUPFAM" id="SSF48264">
    <property type="entry name" value="Cytochrome P450"/>
    <property type="match status" value="1"/>
</dbReference>
<evidence type="ECO:0000256" key="2">
    <source>
        <dbReference type="SAM" id="SignalP"/>
    </source>
</evidence>
<dbReference type="OrthoDB" id="1055148at2759"/>
<evidence type="ECO:0000313" key="4">
    <source>
        <dbReference type="Proteomes" id="UP000655225"/>
    </source>
</evidence>
<dbReference type="InterPro" id="IPR036396">
    <property type="entry name" value="Cyt_P450_sf"/>
</dbReference>
<comment type="similarity">
    <text evidence="1">Belongs to the cytochrome P450 family.</text>
</comment>
<sequence>MEYEVVMTMVLALILWWAWAMVTERRRGCKEELGEMPPGPKGWPVVGNIFQLGWTPFESFGELAQKYGPIMTLRLGSMTTVVISSKEVAREMFKNHDVILAGRKVYESLKGYHGNEGSLVTSQYGPHWRMLRRLCTTEFFVTSRLDATRGVRAGCIDRMVQYVEEASGGGANAIDIECFLFLMTFNLFGNLMLSRDLLDPKSKNAVEFFHHAGKAMEFAAKPNLADFFPMLRWFDLQGIRRKTQFHVERVFDIASGFIKERLEGHGNEDGEEKRKDFLDVLLEFHGDGIEEPVNIKKWQQQAENKKIGLFNAGFNTQENITPTTALLTGFKNDRKNWNGWFFDITI</sequence>